<dbReference type="InterPro" id="IPR003663">
    <property type="entry name" value="Sugar/inositol_transpt"/>
</dbReference>
<dbReference type="PROSITE" id="PS50850">
    <property type="entry name" value="MFS"/>
    <property type="match status" value="1"/>
</dbReference>
<evidence type="ECO:0000256" key="5">
    <source>
        <dbReference type="ARBA" id="ARBA00022989"/>
    </source>
</evidence>
<feature type="domain" description="Major facilitator superfamily (MFS) profile" evidence="9">
    <location>
        <begin position="1"/>
        <end position="357"/>
    </location>
</feature>
<feature type="transmembrane region" description="Helical" evidence="8">
    <location>
        <begin position="335"/>
        <end position="355"/>
    </location>
</feature>
<evidence type="ECO:0000256" key="4">
    <source>
        <dbReference type="ARBA" id="ARBA00022692"/>
    </source>
</evidence>
<dbReference type="InterPro" id="IPR005828">
    <property type="entry name" value="MFS_sugar_transport-like"/>
</dbReference>
<evidence type="ECO:0000259" key="9">
    <source>
        <dbReference type="PROSITE" id="PS50850"/>
    </source>
</evidence>
<keyword evidence="4 8" id="KW-0812">Transmembrane</keyword>
<dbReference type="InterPro" id="IPR036259">
    <property type="entry name" value="MFS_trans_sf"/>
</dbReference>
<feature type="transmembrane region" description="Helical" evidence="8">
    <location>
        <begin position="310"/>
        <end position="329"/>
    </location>
</feature>
<gene>
    <name evidence="10" type="ORF">Slin15195_G115510</name>
</gene>
<dbReference type="InterPro" id="IPR050360">
    <property type="entry name" value="MFS_Sugar_Transporters"/>
</dbReference>
<feature type="transmembrane region" description="Helical" evidence="8">
    <location>
        <begin position="65"/>
        <end position="84"/>
    </location>
</feature>
<keyword evidence="5 8" id="KW-1133">Transmembrane helix</keyword>
<evidence type="ECO:0000256" key="6">
    <source>
        <dbReference type="ARBA" id="ARBA00023136"/>
    </source>
</evidence>
<dbReference type="Proteomes" id="UP001056384">
    <property type="component" value="Chromosome 10"/>
</dbReference>
<dbReference type="GO" id="GO:0005351">
    <property type="term" value="F:carbohydrate:proton symporter activity"/>
    <property type="evidence" value="ECO:0007669"/>
    <property type="project" value="TreeGrafter"/>
</dbReference>
<dbReference type="PANTHER" id="PTHR48022">
    <property type="entry name" value="PLASTIDIC GLUCOSE TRANSPORTER 4"/>
    <property type="match status" value="1"/>
</dbReference>
<feature type="transmembrane region" description="Helical" evidence="8">
    <location>
        <begin position="242"/>
        <end position="262"/>
    </location>
</feature>
<dbReference type="EMBL" id="CP099427">
    <property type="protein sequence ID" value="USW58232.1"/>
    <property type="molecule type" value="Genomic_DNA"/>
</dbReference>
<reference evidence="10" key="1">
    <citation type="submission" date="2022-06" db="EMBL/GenBank/DDBJ databases">
        <title>Complete genome sequences of two strains of the flax pathogen Septoria linicola.</title>
        <authorList>
            <person name="Lapalu N."/>
            <person name="Simon A."/>
            <person name="Demenou B."/>
            <person name="Paumier D."/>
            <person name="Guillot M.-P."/>
            <person name="Gout L."/>
            <person name="Valade R."/>
        </authorList>
    </citation>
    <scope>NUCLEOTIDE SEQUENCE</scope>
    <source>
        <strain evidence="10">SE15195</strain>
    </source>
</reference>
<evidence type="ECO:0000256" key="1">
    <source>
        <dbReference type="ARBA" id="ARBA00004141"/>
    </source>
</evidence>
<keyword evidence="6 8" id="KW-0472">Membrane</keyword>
<dbReference type="AlphaFoldDB" id="A0A9Q9EPY9"/>
<dbReference type="SUPFAM" id="SSF103473">
    <property type="entry name" value="MFS general substrate transporter"/>
    <property type="match status" value="1"/>
</dbReference>
<dbReference type="Pfam" id="PF00083">
    <property type="entry name" value="Sugar_tr"/>
    <property type="match status" value="1"/>
</dbReference>
<protein>
    <submittedName>
        <fullName evidence="10">Major facilitator, sugar transporter, major facilitator superfamily</fullName>
    </submittedName>
</protein>
<keyword evidence="11" id="KW-1185">Reference proteome</keyword>
<feature type="transmembrane region" description="Helical" evidence="8">
    <location>
        <begin position="274"/>
        <end position="298"/>
    </location>
</feature>
<dbReference type="GO" id="GO:0016020">
    <property type="term" value="C:membrane"/>
    <property type="evidence" value="ECO:0007669"/>
    <property type="project" value="UniProtKB-SubCell"/>
</dbReference>
<dbReference type="PRINTS" id="PR00171">
    <property type="entry name" value="SUGRTRNSPORT"/>
</dbReference>
<proteinExistence type="inferred from homology"/>
<dbReference type="InterPro" id="IPR020846">
    <property type="entry name" value="MFS_dom"/>
</dbReference>
<evidence type="ECO:0000313" key="11">
    <source>
        <dbReference type="Proteomes" id="UP001056384"/>
    </source>
</evidence>
<dbReference type="InterPro" id="IPR005829">
    <property type="entry name" value="Sugar_transporter_CS"/>
</dbReference>
<comment type="similarity">
    <text evidence="2 7">Belongs to the major facilitator superfamily. Sugar transporter (TC 2.A.1.1) family.</text>
</comment>
<dbReference type="PROSITE" id="PS00217">
    <property type="entry name" value="SUGAR_TRANSPORT_2"/>
    <property type="match status" value="1"/>
</dbReference>
<dbReference type="PANTHER" id="PTHR48022:SF91">
    <property type="entry name" value="MAJOR FACILITATOR SUPERFAMILY (MFS) PROFILE DOMAIN-CONTAINING PROTEIN-RELATED"/>
    <property type="match status" value="1"/>
</dbReference>
<keyword evidence="10" id="KW-0762">Sugar transport</keyword>
<comment type="subcellular location">
    <subcellularLocation>
        <location evidence="1">Membrane</location>
        <topology evidence="1">Multi-pass membrane protein</topology>
    </subcellularLocation>
</comment>
<evidence type="ECO:0000313" key="10">
    <source>
        <dbReference type="EMBL" id="USW58232.1"/>
    </source>
</evidence>
<feature type="transmembrane region" description="Helical" evidence="8">
    <location>
        <begin position="173"/>
        <end position="191"/>
    </location>
</feature>
<evidence type="ECO:0000256" key="3">
    <source>
        <dbReference type="ARBA" id="ARBA00022448"/>
    </source>
</evidence>
<dbReference type="Gene3D" id="1.20.1250.20">
    <property type="entry name" value="MFS general substrate transporter like domains"/>
    <property type="match status" value="1"/>
</dbReference>
<evidence type="ECO:0000256" key="7">
    <source>
        <dbReference type="RuleBase" id="RU003346"/>
    </source>
</evidence>
<evidence type="ECO:0000256" key="8">
    <source>
        <dbReference type="SAM" id="Phobius"/>
    </source>
</evidence>
<accession>A0A9Q9EPY9</accession>
<dbReference type="PROSITE" id="PS00216">
    <property type="entry name" value="SUGAR_TRANSPORT_1"/>
    <property type="match status" value="1"/>
</dbReference>
<keyword evidence="3 7" id="KW-0813">Transport</keyword>
<feature type="transmembrane region" description="Helical" evidence="8">
    <location>
        <begin position="32"/>
        <end position="53"/>
    </location>
</feature>
<feature type="transmembrane region" description="Helical" evidence="8">
    <location>
        <begin position="104"/>
        <end position="121"/>
    </location>
</feature>
<name>A0A9Q9EPY9_9PEZI</name>
<sequence>MDKIGRKYSICIWSAVLSIGNAFQVGSQYPYWEVMLIGRIVAGLGVGGLLVVTPAFTCESAPAHIRAATVSCYNLFVTFGQVVANLVNFGTNELTGTVQWRPPIGLGWVWCLALGGGVLLFPDTPRHDFRHGRVDRAANTMAGYYMLAEMQAKLQIEEESKAGFMDIFTAPRMLYRVLLGCAVMAIQQLAGNNFFVYFGTSLFTSVGIPNPFVTAIILGVVNCVGTIPGLYLVEQFGRRRCLTIGASSNCIMFLIYASLGQFALTNSDGTNDQIIGYLMIVFACLFIFVFAATWGPMAWTVISEIFPSQFRSVGISLSCTSVWIFNFYIAFSTSFVVNAIGFAYGYFFAACAISLSH</sequence>
<organism evidence="10 11">
    <name type="scientific">Septoria linicola</name>
    <dbReference type="NCBI Taxonomy" id="215465"/>
    <lineage>
        <taxon>Eukaryota</taxon>
        <taxon>Fungi</taxon>
        <taxon>Dikarya</taxon>
        <taxon>Ascomycota</taxon>
        <taxon>Pezizomycotina</taxon>
        <taxon>Dothideomycetes</taxon>
        <taxon>Dothideomycetidae</taxon>
        <taxon>Mycosphaerellales</taxon>
        <taxon>Mycosphaerellaceae</taxon>
        <taxon>Septoria</taxon>
    </lineage>
</organism>
<feature type="transmembrane region" description="Helical" evidence="8">
    <location>
        <begin position="211"/>
        <end position="233"/>
    </location>
</feature>
<evidence type="ECO:0000256" key="2">
    <source>
        <dbReference type="ARBA" id="ARBA00010992"/>
    </source>
</evidence>
<dbReference type="NCBIfam" id="TIGR00879">
    <property type="entry name" value="SP"/>
    <property type="match status" value="1"/>
</dbReference>